<dbReference type="STRING" id="1754192.A0A1Y1VSY4"/>
<evidence type="ECO:0000256" key="1">
    <source>
        <dbReference type="ARBA" id="ARBA00004141"/>
    </source>
</evidence>
<evidence type="ECO:0000256" key="2">
    <source>
        <dbReference type="ARBA" id="ARBA00022448"/>
    </source>
</evidence>
<feature type="transmembrane region" description="Helical" evidence="9">
    <location>
        <begin position="175"/>
        <end position="196"/>
    </location>
</feature>
<protein>
    <recommendedName>
        <fullName evidence="8">Mannose-P-dolichol utilization defect 1 protein homolog</fullName>
    </recommendedName>
</protein>
<feature type="transmembrane region" description="Helical" evidence="9">
    <location>
        <begin position="43"/>
        <end position="65"/>
    </location>
</feature>
<dbReference type="InterPro" id="IPR016817">
    <property type="entry name" value="MannP-dilichol_defect-1"/>
</dbReference>
<gene>
    <name evidence="10" type="ORF">BCR32DRAFT_262094</name>
</gene>
<comment type="similarity">
    <text evidence="7 8">Belongs to the MPDU1 (TC 2.A.43.3) family.</text>
</comment>
<evidence type="ECO:0000256" key="9">
    <source>
        <dbReference type="SAM" id="Phobius"/>
    </source>
</evidence>
<name>A0A1Y1VSY4_9FUNG</name>
<dbReference type="Pfam" id="PF04193">
    <property type="entry name" value="PQ-loop"/>
    <property type="match status" value="2"/>
</dbReference>
<evidence type="ECO:0000256" key="6">
    <source>
        <dbReference type="ARBA" id="ARBA00023136"/>
    </source>
</evidence>
<reference evidence="10 11" key="2">
    <citation type="submission" date="2016-08" db="EMBL/GenBank/DDBJ databases">
        <title>Pervasive Adenine N6-methylation of Active Genes in Fungi.</title>
        <authorList>
            <consortium name="DOE Joint Genome Institute"/>
            <person name="Mondo S.J."/>
            <person name="Dannebaum R.O."/>
            <person name="Kuo R.C."/>
            <person name="Labutti K."/>
            <person name="Haridas S."/>
            <person name="Kuo A."/>
            <person name="Salamov A."/>
            <person name="Ahrendt S.R."/>
            <person name="Lipzen A."/>
            <person name="Sullivan W."/>
            <person name="Andreopoulos W.B."/>
            <person name="Clum A."/>
            <person name="Lindquist E."/>
            <person name="Daum C."/>
            <person name="Ramamoorthy G.K."/>
            <person name="Gryganskyi A."/>
            <person name="Culley D."/>
            <person name="Magnuson J.K."/>
            <person name="James T.Y."/>
            <person name="O'Malley M.A."/>
            <person name="Stajich J.E."/>
            <person name="Spatafora J.W."/>
            <person name="Visel A."/>
            <person name="Grigoriev I.V."/>
        </authorList>
    </citation>
    <scope>NUCLEOTIDE SEQUENCE [LARGE SCALE GENOMIC DNA]</scope>
    <source>
        <strain evidence="10 11">S4</strain>
    </source>
</reference>
<dbReference type="EMBL" id="MCFG01000579">
    <property type="protein sequence ID" value="ORX63864.1"/>
    <property type="molecule type" value="Genomic_DNA"/>
</dbReference>
<dbReference type="PANTHER" id="PTHR12226:SF2">
    <property type="entry name" value="MANNOSE-P-DOLICHOL UTILIZATION DEFECT 1 PROTEIN"/>
    <property type="match status" value="1"/>
</dbReference>
<evidence type="ECO:0000256" key="4">
    <source>
        <dbReference type="ARBA" id="ARBA00022737"/>
    </source>
</evidence>
<evidence type="ECO:0000313" key="11">
    <source>
        <dbReference type="Proteomes" id="UP000193944"/>
    </source>
</evidence>
<sequence>MAELINYAKNFIISLIGDKCYVELVENLNVKDIDCLKYSFSKVLGLGMVCGGAILKVPQIIKILMSKSTKGISVTSYFMDLIALFINISYNVRFGYPFTTWGEYPFMDIIPNSLLQLLQTSTIGINIASRVPQIFTNYKNGNTGELSFLTVFFQCAGSLARVFTTIQEVNDPVVFAGNFIASSLNTVLFLQILYYWRSTSSGYVPLKSKKSKPRKKRI</sequence>
<dbReference type="SMART" id="SM00679">
    <property type="entry name" value="CTNS"/>
    <property type="match status" value="2"/>
</dbReference>
<evidence type="ECO:0000256" key="8">
    <source>
        <dbReference type="PIRNR" id="PIRNR023381"/>
    </source>
</evidence>
<evidence type="ECO:0000313" key="10">
    <source>
        <dbReference type="EMBL" id="ORX63864.1"/>
    </source>
</evidence>
<dbReference type="PANTHER" id="PTHR12226">
    <property type="entry name" value="MANNOSE-P-DOLICHOL UTILIZATION DEFECT 1 LEC35 -RELATED"/>
    <property type="match status" value="1"/>
</dbReference>
<comment type="subcellular location">
    <subcellularLocation>
        <location evidence="1 8">Membrane</location>
        <topology evidence="1 8">Multi-pass membrane protein</topology>
    </subcellularLocation>
</comment>
<dbReference type="OrthoDB" id="271506at2759"/>
<evidence type="ECO:0000256" key="7">
    <source>
        <dbReference type="ARBA" id="ARBA00038475"/>
    </source>
</evidence>
<dbReference type="Gene3D" id="1.20.1280.290">
    <property type="match status" value="2"/>
</dbReference>
<dbReference type="PIRSF" id="PIRSF023381">
    <property type="entry name" value="MannP-dilichol_defect-1p"/>
    <property type="match status" value="1"/>
</dbReference>
<dbReference type="GO" id="GO:0016020">
    <property type="term" value="C:membrane"/>
    <property type="evidence" value="ECO:0007669"/>
    <property type="project" value="UniProtKB-SubCell"/>
</dbReference>
<accession>A0A1Y1VSY4</accession>
<evidence type="ECO:0000256" key="5">
    <source>
        <dbReference type="ARBA" id="ARBA00022989"/>
    </source>
</evidence>
<evidence type="ECO:0000256" key="3">
    <source>
        <dbReference type="ARBA" id="ARBA00022692"/>
    </source>
</evidence>
<dbReference type="InterPro" id="IPR006603">
    <property type="entry name" value="PQ-loop_rpt"/>
</dbReference>
<keyword evidence="11" id="KW-1185">Reference proteome</keyword>
<reference evidence="10 11" key="1">
    <citation type="submission" date="2016-08" db="EMBL/GenBank/DDBJ databases">
        <title>A Parts List for Fungal Cellulosomes Revealed by Comparative Genomics.</title>
        <authorList>
            <consortium name="DOE Joint Genome Institute"/>
            <person name="Haitjema C.H."/>
            <person name="Gilmore S.P."/>
            <person name="Henske J.K."/>
            <person name="Solomon K.V."/>
            <person name="De Groot R."/>
            <person name="Kuo A."/>
            <person name="Mondo S.J."/>
            <person name="Salamov A.A."/>
            <person name="Labutti K."/>
            <person name="Zhao Z."/>
            <person name="Chiniquy J."/>
            <person name="Barry K."/>
            <person name="Brewer H.M."/>
            <person name="Purvine S.O."/>
            <person name="Wright A.T."/>
            <person name="Boxma B."/>
            <person name="Van Alen T."/>
            <person name="Hackstein J.H."/>
            <person name="Baker S.E."/>
            <person name="Grigoriev I.V."/>
            <person name="O'Malley M.A."/>
        </authorList>
    </citation>
    <scope>NUCLEOTIDE SEQUENCE [LARGE SCALE GENOMIC DNA]</scope>
    <source>
        <strain evidence="10 11">S4</strain>
    </source>
</reference>
<keyword evidence="3 8" id="KW-0812">Transmembrane</keyword>
<keyword evidence="5 8" id="KW-1133">Transmembrane helix</keyword>
<feature type="transmembrane region" description="Helical" evidence="9">
    <location>
        <begin position="77"/>
        <end position="96"/>
    </location>
</feature>
<keyword evidence="6 8" id="KW-0472">Membrane</keyword>
<proteinExistence type="inferred from homology"/>
<dbReference type="Proteomes" id="UP000193944">
    <property type="component" value="Unassembled WGS sequence"/>
</dbReference>
<comment type="caution">
    <text evidence="10">The sequence shown here is derived from an EMBL/GenBank/DDBJ whole genome shotgun (WGS) entry which is preliminary data.</text>
</comment>
<dbReference type="AlphaFoldDB" id="A0A1Y1VSY4"/>
<organism evidence="10 11">
    <name type="scientific">Anaeromyces robustus</name>
    <dbReference type="NCBI Taxonomy" id="1754192"/>
    <lineage>
        <taxon>Eukaryota</taxon>
        <taxon>Fungi</taxon>
        <taxon>Fungi incertae sedis</taxon>
        <taxon>Chytridiomycota</taxon>
        <taxon>Chytridiomycota incertae sedis</taxon>
        <taxon>Neocallimastigomycetes</taxon>
        <taxon>Neocallimastigales</taxon>
        <taxon>Neocallimastigaceae</taxon>
        <taxon>Anaeromyces</taxon>
    </lineage>
</organism>
<keyword evidence="2" id="KW-0813">Transport</keyword>
<keyword evidence="4" id="KW-0677">Repeat</keyword>